<protein>
    <recommendedName>
        <fullName evidence="12">Ubiquinol oxidase subunit 2</fullName>
    </recommendedName>
</protein>
<evidence type="ECO:0000256" key="1">
    <source>
        <dbReference type="ARBA" id="ARBA00004651"/>
    </source>
</evidence>
<keyword evidence="10 12" id="KW-0560">Oxidoreductase</keyword>
<evidence type="ECO:0000256" key="6">
    <source>
        <dbReference type="ARBA" id="ARBA00022692"/>
    </source>
</evidence>
<dbReference type="InterPro" id="IPR045187">
    <property type="entry name" value="CcO_II"/>
</dbReference>
<evidence type="ECO:0000256" key="8">
    <source>
        <dbReference type="ARBA" id="ARBA00022982"/>
    </source>
</evidence>
<evidence type="ECO:0000256" key="9">
    <source>
        <dbReference type="ARBA" id="ARBA00022989"/>
    </source>
</evidence>
<keyword evidence="11 12" id="KW-0472">Membrane</keyword>
<evidence type="ECO:0000313" key="17">
    <source>
        <dbReference type="EMBL" id="OUI79118.1"/>
    </source>
</evidence>
<dbReference type="PROSITE" id="PS51257">
    <property type="entry name" value="PROKAR_LIPOPROTEIN"/>
    <property type="match status" value="1"/>
</dbReference>
<evidence type="ECO:0000256" key="12">
    <source>
        <dbReference type="PIRNR" id="PIRNR000292"/>
    </source>
</evidence>
<evidence type="ECO:0000256" key="2">
    <source>
        <dbReference type="ARBA" id="ARBA00007866"/>
    </source>
</evidence>
<reference evidence="18" key="1">
    <citation type="submission" date="2014-06" db="EMBL/GenBank/DDBJ databases">
        <authorList>
            <person name="Winans N.J."/>
            <person name="Newell P.D."/>
            <person name="Douglas A.E."/>
        </authorList>
    </citation>
    <scope>NUCLEOTIDE SEQUENCE [LARGE SCALE GENOMIC DNA]</scope>
    <source>
        <strain evidence="18">DmL_052</strain>
    </source>
</reference>
<dbReference type="InterPro" id="IPR034227">
    <property type="entry name" value="CuRO_UO_II"/>
</dbReference>
<feature type="region of interest" description="Disordered" evidence="13">
    <location>
        <begin position="304"/>
        <end position="327"/>
    </location>
</feature>
<dbReference type="AlphaFoldDB" id="A0A251ZWR9"/>
<dbReference type="GO" id="GO:0042773">
    <property type="term" value="P:ATP synthesis coupled electron transport"/>
    <property type="evidence" value="ECO:0007669"/>
    <property type="project" value="TreeGrafter"/>
</dbReference>
<comment type="caution">
    <text evidence="17">The sequence shown here is derived from an EMBL/GenBank/DDBJ whole genome shotgun (WGS) entry which is preliminary data.</text>
</comment>
<dbReference type="GO" id="GO:0004129">
    <property type="term" value="F:cytochrome-c oxidase activity"/>
    <property type="evidence" value="ECO:0007669"/>
    <property type="project" value="UniProtKB-UniRule"/>
</dbReference>
<feature type="transmembrane region" description="Helical" evidence="14">
    <location>
        <begin position="42"/>
        <end position="66"/>
    </location>
</feature>
<evidence type="ECO:0000313" key="18">
    <source>
        <dbReference type="Proteomes" id="UP000194946"/>
    </source>
</evidence>
<dbReference type="CDD" id="cd04212">
    <property type="entry name" value="CuRO_UO_II"/>
    <property type="match status" value="1"/>
</dbReference>
<evidence type="ECO:0000256" key="7">
    <source>
        <dbReference type="ARBA" id="ARBA00022729"/>
    </source>
</evidence>
<dbReference type="SUPFAM" id="SSF81464">
    <property type="entry name" value="Cytochrome c oxidase subunit II-like, transmembrane region"/>
    <property type="match status" value="1"/>
</dbReference>
<dbReference type="SUPFAM" id="SSF49503">
    <property type="entry name" value="Cupredoxins"/>
    <property type="match status" value="1"/>
</dbReference>
<dbReference type="PIRSF" id="PIRSF000292">
    <property type="entry name" value="Ubi_od_II"/>
    <property type="match status" value="1"/>
</dbReference>
<keyword evidence="8 12" id="KW-0249">Electron transport</keyword>
<keyword evidence="18" id="KW-1185">Reference proteome</keyword>
<proteinExistence type="inferred from homology"/>
<dbReference type="InterPro" id="IPR008972">
    <property type="entry name" value="Cupredoxin"/>
</dbReference>
<dbReference type="PROSITE" id="PS50857">
    <property type="entry name" value="COX2_CUA"/>
    <property type="match status" value="1"/>
</dbReference>
<keyword evidence="5 12" id="KW-0679">Respiratory chain</keyword>
<sequence length="327" mass="36340">MKKILPKITLSVVGLASTLMLGGCNMVLMDPKGTVGQGEKHLILMCAAAMLCIVIPVIIATLWVAYRYRKSNTNATYAPKWDFSTTIEILVWGIPMCLIAFLAYHTYISSHELDPYKPIAAPADNPNVKPIKIQVVALNWKWLFIYPEYGIATVNEIAIPVNTPIAFRLTSDATMNSFWIPQLGSQVYVMAGMQTQLHLMATSPSPADGFRGVSSNYSGAGYSDMKFRAIATDQKGFDEWVEKVKASSKQLDSKDGEVYKHLRDNQMDYAREHEGNVNPEPVQYFGTVGHHFFDEIVAQYNHGHSTVEGHGNMNMDPAQSNDMHSGE</sequence>
<dbReference type="InterPro" id="IPR011759">
    <property type="entry name" value="Cyt_c_oxidase_su2_TM_dom"/>
</dbReference>
<dbReference type="PANTHER" id="PTHR22888">
    <property type="entry name" value="CYTOCHROME C OXIDASE, SUBUNIT II"/>
    <property type="match status" value="1"/>
</dbReference>
<keyword evidence="6 14" id="KW-0812">Transmembrane</keyword>
<evidence type="ECO:0000259" key="16">
    <source>
        <dbReference type="PROSITE" id="PS50999"/>
    </source>
</evidence>
<evidence type="ECO:0000256" key="3">
    <source>
        <dbReference type="ARBA" id="ARBA00022448"/>
    </source>
</evidence>
<evidence type="ECO:0000256" key="13">
    <source>
        <dbReference type="SAM" id="MobiDB-lite"/>
    </source>
</evidence>
<dbReference type="Gene3D" id="2.60.40.420">
    <property type="entry name" value="Cupredoxins - blue copper proteins"/>
    <property type="match status" value="1"/>
</dbReference>
<evidence type="ECO:0000256" key="10">
    <source>
        <dbReference type="ARBA" id="ARBA00023002"/>
    </source>
</evidence>
<evidence type="ECO:0000259" key="15">
    <source>
        <dbReference type="PROSITE" id="PS50857"/>
    </source>
</evidence>
<comment type="similarity">
    <text evidence="2 12">Belongs to the cytochrome c oxidase subunit 2 family.</text>
</comment>
<name>A0A251ZWR9_9PROT</name>
<evidence type="ECO:0000256" key="4">
    <source>
        <dbReference type="ARBA" id="ARBA00022475"/>
    </source>
</evidence>
<dbReference type="GO" id="GO:0005507">
    <property type="term" value="F:copper ion binding"/>
    <property type="evidence" value="ECO:0007669"/>
    <property type="project" value="InterPro"/>
</dbReference>
<dbReference type="PANTHER" id="PTHR22888:SF18">
    <property type="entry name" value="CYTOCHROME BO(3) UBIQUINOL OXIDASE SUBUNIT 2"/>
    <property type="match status" value="1"/>
</dbReference>
<dbReference type="InterPro" id="IPR006333">
    <property type="entry name" value="Cyt_o_ubiquinol_oxidase_su2"/>
</dbReference>
<dbReference type="RefSeq" id="WP_040364015.1">
    <property type="nucleotide sequence ID" value="NZ_JOPB01000002.1"/>
</dbReference>
<feature type="compositionally biased region" description="Polar residues" evidence="13">
    <location>
        <begin position="317"/>
        <end position="327"/>
    </location>
</feature>
<dbReference type="PROSITE" id="PS50999">
    <property type="entry name" value="COX2_TM"/>
    <property type="match status" value="1"/>
</dbReference>
<dbReference type="GO" id="GO:0005886">
    <property type="term" value="C:plasma membrane"/>
    <property type="evidence" value="ECO:0007669"/>
    <property type="project" value="UniProtKB-SubCell"/>
</dbReference>
<feature type="domain" description="Cytochrome oxidase subunit II transmembrane region profile" evidence="16">
    <location>
        <begin position="20"/>
        <end position="117"/>
    </location>
</feature>
<keyword evidence="7" id="KW-0732">Signal</keyword>
<evidence type="ECO:0000256" key="5">
    <source>
        <dbReference type="ARBA" id="ARBA00022660"/>
    </source>
</evidence>
<dbReference type="EMBL" id="JOPB01000002">
    <property type="protein sequence ID" value="OUI79118.1"/>
    <property type="molecule type" value="Genomic_DNA"/>
</dbReference>
<feature type="domain" description="Cytochrome oxidase subunit II copper A binding" evidence="15">
    <location>
        <begin position="128"/>
        <end position="243"/>
    </location>
</feature>
<keyword evidence="9 14" id="KW-1133">Transmembrane helix</keyword>
<dbReference type="InterPro" id="IPR002429">
    <property type="entry name" value="CcO_II-like_C"/>
</dbReference>
<dbReference type="InterPro" id="IPR036257">
    <property type="entry name" value="Cyt_c_oxidase_su2_TM_sf"/>
</dbReference>
<organism evidence="17 18">
    <name type="scientific">Commensalibacter intestini</name>
    <dbReference type="NCBI Taxonomy" id="479936"/>
    <lineage>
        <taxon>Bacteria</taxon>
        <taxon>Pseudomonadati</taxon>
        <taxon>Pseudomonadota</taxon>
        <taxon>Alphaproteobacteria</taxon>
        <taxon>Acetobacterales</taxon>
        <taxon>Acetobacteraceae</taxon>
    </lineage>
</organism>
<dbReference type="Proteomes" id="UP000194946">
    <property type="component" value="Unassembled WGS sequence"/>
</dbReference>
<dbReference type="NCBIfam" id="TIGR01433">
    <property type="entry name" value="CyoA"/>
    <property type="match status" value="1"/>
</dbReference>
<feature type="transmembrane region" description="Helical" evidence="14">
    <location>
        <begin position="87"/>
        <end position="107"/>
    </location>
</feature>
<comment type="subcellular location">
    <subcellularLocation>
        <location evidence="1">Cell membrane</location>
        <topology evidence="1">Multi-pass membrane protein</topology>
    </subcellularLocation>
</comment>
<evidence type="ECO:0000256" key="14">
    <source>
        <dbReference type="SAM" id="Phobius"/>
    </source>
</evidence>
<evidence type="ECO:0000256" key="11">
    <source>
        <dbReference type="ARBA" id="ARBA00023136"/>
    </source>
</evidence>
<keyword evidence="4 12" id="KW-1003">Cell membrane</keyword>
<dbReference type="GO" id="GO:0016682">
    <property type="term" value="F:oxidoreductase activity, acting on diphenols and related substances as donors, oxygen as acceptor"/>
    <property type="evidence" value="ECO:0007669"/>
    <property type="project" value="InterPro"/>
</dbReference>
<accession>A0A251ZWR9</accession>
<keyword evidence="3 12" id="KW-0813">Transport</keyword>
<gene>
    <name evidence="17" type="ORF">HK18_04235</name>
</gene>
<dbReference type="Gene3D" id="1.10.287.90">
    <property type="match status" value="1"/>
</dbReference>